<protein>
    <submittedName>
        <fullName evidence="1">Uncharacterized protein</fullName>
    </submittedName>
</protein>
<dbReference type="InterPro" id="IPR035940">
    <property type="entry name" value="CAP_sf"/>
</dbReference>
<keyword evidence="2" id="KW-1185">Reference proteome</keyword>
<proteinExistence type="predicted"/>
<dbReference type="AlphaFoldDB" id="E3NA62"/>
<name>E3NA62_CAERE</name>
<organism evidence="2">
    <name type="scientific">Caenorhabditis remanei</name>
    <name type="common">Caenorhabditis vulgaris</name>
    <dbReference type="NCBI Taxonomy" id="31234"/>
    <lineage>
        <taxon>Eukaryota</taxon>
        <taxon>Metazoa</taxon>
        <taxon>Ecdysozoa</taxon>
        <taxon>Nematoda</taxon>
        <taxon>Chromadorea</taxon>
        <taxon>Rhabditida</taxon>
        <taxon>Rhabditina</taxon>
        <taxon>Rhabditomorpha</taxon>
        <taxon>Rhabditoidea</taxon>
        <taxon>Rhabditidae</taxon>
        <taxon>Peloderinae</taxon>
        <taxon>Caenorhabditis</taxon>
    </lineage>
</organism>
<dbReference type="Gene3D" id="3.40.33.10">
    <property type="entry name" value="CAP"/>
    <property type="match status" value="1"/>
</dbReference>
<accession>E3NA62</accession>
<dbReference type="EMBL" id="DS268571">
    <property type="protein sequence ID" value="EFO90960.1"/>
    <property type="molecule type" value="Genomic_DNA"/>
</dbReference>
<gene>
    <name evidence="1" type="ORF">CRE_29027</name>
</gene>
<dbReference type="eggNOG" id="ENOG502TJYF">
    <property type="taxonomic scope" value="Eukaryota"/>
</dbReference>
<sequence>MNSKLYTTCRENSKHVNFVFFFYQNLDKIFQTFYSFILNQFPLPISTMKIYQCIGVSLILFVGLNSSSPETEKILNSMNNFRKTFADLTGVKGMSKLKYDRNLQLEASRSSTCYKPDDLKNQSTYFPSDQSVIDEFFEVFNQTKSDEIKKKFGFDNVLNPGFTNIGCYHYKKQCSETVMYSTEYFTKMRVVDTKGRVYIEFSLLESPLELRRNKQFKVLPKCISVEFETVGNFSFKLFSYSE</sequence>
<evidence type="ECO:0000313" key="1">
    <source>
        <dbReference type="EMBL" id="EFO90960.1"/>
    </source>
</evidence>
<reference evidence="1" key="1">
    <citation type="submission" date="2007-07" db="EMBL/GenBank/DDBJ databases">
        <title>PCAP assembly of the Caenorhabditis remanei genome.</title>
        <authorList>
            <consortium name="The Caenorhabditis remanei Sequencing Consortium"/>
            <person name="Wilson R.K."/>
        </authorList>
    </citation>
    <scope>NUCLEOTIDE SEQUENCE [LARGE SCALE GENOMIC DNA]</scope>
    <source>
        <strain evidence="1">PB4641</strain>
    </source>
</reference>
<dbReference type="Proteomes" id="UP000008281">
    <property type="component" value="Unassembled WGS sequence"/>
</dbReference>
<evidence type="ECO:0000313" key="2">
    <source>
        <dbReference type="Proteomes" id="UP000008281"/>
    </source>
</evidence>
<dbReference type="HOGENOM" id="CLU_1148103_0_0_1"/>